<evidence type="ECO:0000313" key="2">
    <source>
        <dbReference type="EMBL" id="GBN79520.1"/>
    </source>
</evidence>
<organism evidence="1 3">
    <name type="scientific">Araneus ventricosus</name>
    <name type="common">Orbweaver spider</name>
    <name type="synonym">Epeira ventricosa</name>
    <dbReference type="NCBI Taxonomy" id="182803"/>
    <lineage>
        <taxon>Eukaryota</taxon>
        <taxon>Metazoa</taxon>
        <taxon>Ecdysozoa</taxon>
        <taxon>Arthropoda</taxon>
        <taxon>Chelicerata</taxon>
        <taxon>Arachnida</taxon>
        <taxon>Araneae</taxon>
        <taxon>Araneomorphae</taxon>
        <taxon>Entelegynae</taxon>
        <taxon>Araneoidea</taxon>
        <taxon>Araneidae</taxon>
        <taxon>Araneus</taxon>
    </lineage>
</organism>
<proteinExistence type="predicted"/>
<evidence type="ECO:0000313" key="1">
    <source>
        <dbReference type="EMBL" id="GBN79504.1"/>
    </source>
</evidence>
<dbReference type="EMBL" id="BGPR01018574">
    <property type="protein sequence ID" value="GBN79520.1"/>
    <property type="molecule type" value="Genomic_DNA"/>
</dbReference>
<protein>
    <submittedName>
        <fullName evidence="1">Uncharacterized protein</fullName>
    </submittedName>
</protein>
<name>A0A4Y2RUF7_ARAVE</name>
<keyword evidence="3" id="KW-1185">Reference proteome</keyword>
<evidence type="ECO:0000313" key="3">
    <source>
        <dbReference type="Proteomes" id="UP000499080"/>
    </source>
</evidence>
<reference evidence="1 3" key="1">
    <citation type="journal article" date="2019" name="Sci. Rep.">
        <title>Orb-weaving spider Araneus ventricosus genome elucidates the spidroin gene catalogue.</title>
        <authorList>
            <person name="Kono N."/>
            <person name="Nakamura H."/>
            <person name="Ohtoshi R."/>
            <person name="Moran D.A.P."/>
            <person name="Shinohara A."/>
            <person name="Yoshida Y."/>
            <person name="Fujiwara M."/>
            <person name="Mori M."/>
            <person name="Tomita M."/>
            <person name="Arakawa K."/>
        </authorList>
    </citation>
    <scope>NUCLEOTIDE SEQUENCE [LARGE SCALE GENOMIC DNA]</scope>
</reference>
<dbReference type="Proteomes" id="UP000499080">
    <property type="component" value="Unassembled WGS sequence"/>
</dbReference>
<accession>A0A4Y2RUF7</accession>
<gene>
    <name evidence="2" type="ORF">AVEN_186370_1</name>
    <name evidence="1" type="ORF">AVEN_227250_1</name>
</gene>
<comment type="caution">
    <text evidence="1">The sequence shown here is derived from an EMBL/GenBank/DDBJ whole genome shotgun (WGS) entry which is preliminary data.</text>
</comment>
<dbReference type="EMBL" id="BGPR01018571">
    <property type="protein sequence ID" value="GBN79504.1"/>
    <property type="molecule type" value="Genomic_DNA"/>
</dbReference>
<dbReference type="AlphaFoldDB" id="A0A4Y2RUF7"/>
<sequence length="93" mass="10652">MCSTPLYSLLKNISKSLDDVKDRNFLHQNSVRNNKFMFCDLFLDTSDVMNGTITVLLLRLSDKVLSSQKIHIRDDVVIQNEGTGHKHYLGIEL</sequence>